<proteinExistence type="predicted"/>
<reference evidence="1" key="1">
    <citation type="submission" date="2023-03" db="EMBL/GenBank/DDBJ databases">
        <title>Massive genome expansion in bonnet fungi (Mycena s.s.) driven by repeated elements and novel gene families across ecological guilds.</title>
        <authorList>
            <consortium name="Lawrence Berkeley National Laboratory"/>
            <person name="Harder C.B."/>
            <person name="Miyauchi S."/>
            <person name="Viragh M."/>
            <person name="Kuo A."/>
            <person name="Thoen E."/>
            <person name="Andreopoulos B."/>
            <person name="Lu D."/>
            <person name="Skrede I."/>
            <person name="Drula E."/>
            <person name="Henrissat B."/>
            <person name="Morin E."/>
            <person name="Kohler A."/>
            <person name="Barry K."/>
            <person name="LaButti K."/>
            <person name="Morin E."/>
            <person name="Salamov A."/>
            <person name="Lipzen A."/>
            <person name="Mereny Z."/>
            <person name="Hegedus B."/>
            <person name="Baldrian P."/>
            <person name="Stursova M."/>
            <person name="Weitz H."/>
            <person name="Taylor A."/>
            <person name="Grigoriev I.V."/>
            <person name="Nagy L.G."/>
            <person name="Martin F."/>
            <person name="Kauserud H."/>
        </authorList>
    </citation>
    <scope>NUCLEOTIDE SEQUENCE</scope>
    <source>
        <strain evidence="1">CBHHK182m</strain>
    </source>
</reference>
<dbReference type="AlphaFoldDB" id="A0AAD7HZP9"/>
<organism evidence="1 2">
    <name type="scientific">Mycena metata</name>
    <dbReference type="NCBI Taxonomy" id="1033252"/>
    <lineage>
        <taxon>Eukaryota</taxon>
        <taxon>Fungi</taxon>
        <taxon>Dikarya</taxon>
        <taxon>Basidiomycota</taxon>
        <taxon>Agaricomycotina</taxon>
        <taxon>Agaricomycetes</taxon>
        <taxon>Agaricomycetidae</taxon>
        <taxon>Agaricales</taxon>
        <taxon>Marasmiineae</taxon>
        <taxon>Mycenaceae</taxon>
        <taxon>Mycena</taxon>
    </lineage>
</organism>
<evidence type="ECO:0000313" key="2">
    <source>
        <dbReference type="Proteomes" id="UP001215598"/>
    </source>
</evidence>
<sequence>MNSGISMWLAWAALAFNLRSMLRVFFIHIHLADITLTRIAAQVPALSLFPRRRDHYFFSTPPSIHRTSLRISAGYP</sequence>
<comment type="caution">
    <text evidence="1">The sequence shown here is derived from an EMBL/GenBank/DDBJ whole genome shotgun (WGS) entry which is preliminary data.</text>
</comment>
<protein>
    <submittedName>
        <fullName evidence="1">Uncharacterized protein</fullName>
    </submittedName>
</protein>
<evidence type="ECO:0000313" key="1">
    <source>
        <dbReference type="EMBL" id="KAJ7731752.1"/>
    </source>
</evidence>
<gene>
    <name evidence="1" type="ORF">B0H16DRAFT_199425</name>
</gene>
<dbReference type="Proteomes" id="UP001215598">
    <property type="component" value="Unassembled WGS sequence"/>
</dbReference>
<name>A0AAD7HZP9_9AGAR</name>
<accession>A0AAD7HZP9</accession>
<keyword evidence="2" id="KW-1185">Reference proteome</keyword>
<dbReference type="EMBL" id="JARKIB010000150">
    <property type="protein sequence ID" value="KAJ7731752.1"/>
    <property type="molecule type" value="Genomic_DNA"/>
</dbReference>